<proteinExistence type="predicted"/>
<name>A0A0S6YYV3_9GAMM</name>
<dbReference type="HOGENOM" id="CLU_2220158_0_0_6"/>
<accession>A0A0S6YYV3</accession>
<protein>
    <submittedName>
        <fullName evidence="1">Uncharacterized protein</fullName>
    </submittedName>
</protein>
<reference evidence="1" key="1">
    <citation type="submission" date="2015-03" db="EMBL/GenBank/DDBJ databases">
        <title>Draft genome sequence of Mizugakiibacter sediminis skMP5.</title>
        <authorList>
            <person name="Watanabe T."/>
            <person name="Kojima H."/>
            <person name="Fukui M."/>
        </authorList>
    </citation>
    <scope>NUCLEOTIDE SEQUENCE</scope>
    <source>
        <strain evidence="1">SkMP5</strain>
    </source>
</reference>
<sequence>MAHADLARVLARGEQRRLVDQVGEIRAGEARRAARDHHRLDVGGDRHLAHVHLEDLLAAAHVGQADHHLAVETARAQQRRVEHVRTVGGGDHDDALAALEAVHLDQ</sequence>
<dbReference type="AlphaFoldDB" id="A0A0S6YYV3"/>
<gene>
    <name evidence="1" type="ORF">MBSD_0515</name>
</gene>
<dbReference type="EMBL" id="DF952378">
    <property type="protein sequence ID" value="GAN44000.1"/>
    <property type="molecule type" value="Genomic_DNA"/>
</dbReference>
<organism evidence="1">
    <name type="scientific">Mizugakiibacter sediminis</name>
    <dbReference type="NCBI Taxonomy" id="1475481"/>
    <lineage>
        <taxon>Bacteria</taxon>
        <taxon>Pseudomonadati</taxon>
        <taxon>Pseudomonadota</taxon>
        <taxon>Gammaproteobacteria</taxon>
        <taxon>Lysobacterales</taxon>
        <taxon>Rhodanobacteraceae</taxon>
        <taxon>Mizugakiibacter</taxon>
    </lineage>
</organism>
<evidence type="ECO:0000313" key="1">
    <source>
        <dbReference type="EMBL" id="GAN44000.1"/>
    </source>
</evidence>